<reference evidence="1 2" key="1">
    <citation type="submission" date="2024-09" db="EMBL/GenBank/DDBJ databases">
        <authorList>
            <person name="Lee S.D."/>
        </authorList>
    </citation>
    <scope>NUCLEOTIDE SEQUENCE [LARGE SCALE GENOMIC DNA]</scope>
    <source>
        <strain evidence="1 2">N1-5</strain>
    </source>
</reference>
<protein>
    <submittedName>
        <fullName evidence="1">Acetamidase/formamidase family protein</fullName>
    </submittedName>
</protein>
<accession>A0ABV6UZT9</accession>
<keyword evidence="2" id="KW-1185">Reference proteome</keyword>
<proteinExistence type="predicted"/>
<evidence type="ECO:0000313" key="1">
    <source>
        <dbReference type="EMBL" id="MFC1406983.1"/>
    </source>
</evidence>
<dbReference type="EMBL" id="JBHEZZ010000036">
    <property type="protein sequence ID" value="MFC1406983.1"/>
    <property type="molecule type" value="Genomic_DNA"/>
</dbReference>
<dbReference type="Gene3D" id="3.10.28.20">
    <property type="entry name" value="Acetamidase/Formamidase-like domains"/>
    <property type="match status" value="1"/>
</dbReference>
<evidence type="ECO:0000313" key="2">
    <source>
        <dbReference type="Proteomes" id="UP001592528"/>
    </source>
</evidence>
<sequence length="369" mass="38426">MSVLQPSTGPVSGSHYLDATEKNTSWGLLPNAATRPLLTVASGSSVCLDTLSHEGILPDQGRDPAAFFGRAGIPADQLLRDAVDLAASDLVLDPSLHGPHVVTGPVAVAGARPGDVLEVEVLRLDRRTDYGVISNRHGRGALAGEYPAAPPGHPVGEPVPPVSLVARAEGGTGLLPVGDGRQLRFLLAPFLGIMGVAPATERPVHSVPPGAHGGNLDIRMLGTGARLFLPVQVPEALFYAGDPHFSQGDGEVALTAFEAPLRATLRLTVHSDPAARRLAARLAGPYAETAEHLLVTGLDEDLDEAVRKATRAALAYLDERCGIPAPVALAYLSAAVDLRISQVVDRVKGVHVTLPRADLTPLLLAGATR</sequence>
<organism evidence="1 2">
    <name type="scientific">Streptacidiphilus cavernicola</name>
    <dbReference type="NCBI Taxonomy" id="3342716"/>
    <lineage>
        <taxon>Bacteria</taxon>
        <taxon>Bacillati</taxon>
        <taxon>Actinomycetota</taxon>
        <taxon>Actinomycetes</taxon>
        <taxon>Kitasatosporales</taxon>
        <taxon>Streptomycetaceae</taxon>
        <taxon>Streptacidiphilus</taxon>
    </lineage>
</organism>
<comment type="caution">
    <text evidence="1">The sequence shown here is derived from an EMBL/GenBank/DDBJ whole genome shotgun (WGS) entry which is preliminary data.</text>
</comment>
<dbReference type="RefSeq" id="WP_051726476.1">
    <property type="nucleotide sequence ID" value="NZ_JBHEZZ010000036.1"/>
</dbReference>
<dbReference type="Proteomes" id="UP001592528">
    <property type="component" value="Unassembled WGS sequence"/>
</dbReference>
<dbReference type="InterPro" id="IPR004304">
    <property type="entry name" value="FmdA_AmdA"/>
</dbReference>
<dbReference type="PANTHER" id="PTHR31891">
    <property type="entry name" value="FORMAMIDASE C869.04-RELATED"/>
    <property type="match status" value="1"/>
</dbReference>
<dbReference type="Pfam" id="PF03069">
    <property type="entry name" value="FmdA_AmdA"/>
    <property type="match status" value="2"/>
</dbReference>
<gene>
    <name evidence="1" type="ORF">ACEZDJ_37445</name>
</gene>
<dbReference type="Gene3D" id="2.60.120.580">
    <property type="entry name" value="Acetamidase/Formamidase-like domains"/>
    <property type="match status" value="2"/>
</dbReference>
<name>A0ABV6UZT9_9ACTN</name>
<dbReference type="PANTHER" id="PTHR31891:SF1">
    <property type="entry name" value="FORMAMIDASE C869.04-RELATED"/>
    <property type="match status" value="1"/>
</dbReference>
<dbReference type="SUPFAM" id="SSF141130">
    <property type="entry name" value="Acetamidase/Formamidase-like"/>
    <property type="match status" value="1"/>
</dbReference>